<dbReference type="Pfam" id="PF06684">
    <property type="entry name" value="AA_synth"/>
    <property type="match status" value="1"/>
</dbReference>
<dbReference type="Gene3D" id="3.30.1330.110">
    <property type="entry name" value="BB2672"/>
    <property type="match status" value="1"/>
</dbReference>
<dbReference type="HOGENOM" id="CLU_120419_0_0_6"/>
<accession>C3KB92</accession>
<dbReference type="EMBL" id="OV986001">
    <property type="protein sequence ID" value="CAI2797304.1"/>
    <property type="molecule type" value="Genomic_DNA"/>
</dbReference>
<gene>
    <name evidence="2" type="ordered locus">PFLU_3082</name>
</gene>
<dbReference type="SUPFAM" id="SSF160519">
    <property type="entry name" value="BB2672-like"/>
    <property type="match status" value="1"/>
</dbReference>
<dbReference type="InterPro" id="IPR035936">
    <property type="entry name" value="BB2672"/>
</dbReference>
<reference evidence="2" key="1">
    <citation type="journal article" date="2009" name="Genome Biol.">
        <title>Genomic and genetic analyses of diversity and plant interactions of Pseudomonas fluorescens.</title>
        <authorList>
            <person name="Silby M.W."/>
            <person name="Cerdeno-Tarraga A.M."/>
            <person name="Vernikos G.S."/>
            <person name="Giddens S.R."/>
            <person name="Jackson R.W."/>
            <person name="Preston G.M."/>
            <person name="Zhang X.X."/>
            <person name="Moon C.D."/>
            <person name="Gehrig S.M."/>
            <person name="Godfrey S.A."/>
            <person name="Knight C.G."/>
            <person name="Malone J.G."/>
            <person name="Robinson Z."/>
            <person name="Spiers A.J."/>
            <person name="Harris S."/>
            <person name="Challis G.L."/>
            <person name="Yaxley A.M."/>
            <person name="Harris D."/>
            <person name="Seeger K."/>
            <person name="Murphy L."/>
            <person name="Rutter S."/>
            <person name="Squares R."/>
            <person name="Quail M.A."/>
            <person name="Saunders E."/>
            <person name="Mavromatis K."/>
            <person name="Brettin T.S."/>
            <person name="Bentley S.D."/>
            <person name="Hothersall J."/>
            <person name="Stephens E."/>
            <person name="Thomas C.M."/>
            <person name="Parkhill J."/>
            <person name="Levy S.B."/>
            <person name="Rainey P.B."/>
            <person name="Thomson N.R."/>
        </authorList>
    </citation>
    <scope>NUCLEOTIDE SEQUENCE [LARGE SCALE GENOMIC DNA]</scope>
    <source>
        <strain evidence="2">SBW25</strain>
    </source>
</reference>
<organism evidence="2">
    <name type="scientific">Pseudomonas fluorescens (strain SBW25)</name>
    <dbReference type="NCBI Taxonomy" id="216595"/>
    <lineage>
        <taxon>Bacteria</taxon>
        <taxon>Pseudomonadati</taxon>
        <taxon>Pseudomonadota</taxon>
        <taxon>Gammaproteobacteria</taxon>
        <taxon>Pseudomonadales</taxon>
        <taxon>Pseudomonadaceae</taxon>
        <taxon>Pseudomonas</taxon>
    </lineage>
</organism>
<dbReference type="eggNOG" id="ENOG502Z897">
    <property type="taxonomic scope" value="Bacteria"/>
</dbReference>
<dbReference type="Proteomes" id="UP001152918">
    <property type="component" value="Chromosome"/>
</dbReference>
<evidence type="ECO:0008006" key="3">
    <source>
        <dbReference type="Google" id="ProtNLM"/>
    </source>
</evidence>
<proteinExistence type="predicted"/>
<name>C3KB92_PSEFS</name>
<evidence type="ECO:0000313" key="1">
    <source>
        <dbReference type="EMBL" id="CAI2797304.1"/>
    </source>
</evidence>
<sequence length="202" mass="21655">MLMKTANFATYHIRKWYSFVEETLANETGQLADGEPLFKYAIAAVIANPYAGRYSESLAELVDPSPLLGEEFGRRIQALAGAHEIVSYGKAILVGSAGEYEHGNAFLTNPAADPIRVALGGGKSWVPSTGKRGGPGSTIDVPLAHKDALYVRSHYDSMSLMFGDGPAPDEVIVIWAFATRGRLHARLGGLLAEDIKGIDGLH</sequence>
<reference evidence="1" key="2">
    <citation type="submission" date="2023-10" db="EMBL/GenBank/DDBJ databases">
        <authorList>
            <person name="Fortmann-Grote C."/>
        </authorList>
    </citation>
    <scope>NUCLEOTIDE SEQUENCE</scope>
    <source>
        <strain evidence="1">SBW25</strain>
    </source>
</reference>
<dbReference type="KEGG" id="pfs:PFLU_3082"/>
<protein>
    <recommendedName>
        <fullName evidence="3">Peptide synthetase</fullName>
    </recommendedName>
</protein>
<dbReference type="AlphaFoldDB" id="C3KB92"/>
<dbReference type="InterPro" id="IPR009569">
    <property type="entry name" value="AA_synth_put"/>
</dbReference>
<evidence type="ECO:0000313" key="2">
    <source>
        <dbReference type="EMBL" id="CAY49312.1"/>
    </source>
</evidence>
<dbReference type="EMBL" id="AM181176">
    <property type="protein sequence ID" value="CAY49312.1"/>
    <property type="molecule type" value="Genomic_DNA"/>
</dbReference>